<dbReference type="AlphaFoldDB" id="A0A4R5CYB9"/>
<dbReference type="Proteomes" id="UP000294644">
    <property type="component" value="Unassembled WGS sequence"/>
</dbReference>
<reference evidence="2 3" key="1">
    <citation type="submission" date="2019-03" db="EMBL/GenBank/DDBJ databases">
        <title>Flavobacterium LB-D12 sp. nov., isolated from arctic soil.</title>
        <authorList>
            <person name="Chaudhary D.K."/>
        </authorList>
    </citation>
    <scope>NUCLEOTIDE SEQUENCE [LARGE SCALE GENOMIC DNA]</scope>
    <source>
        <strain evidence="2 3">LB-D12</strain>
    </source>
</reference>
<keyword evidence="1" id="KW-1133">Transmembrane helix</keyword>
<comment type="caution">
    <text evidence="2">The sequence shown here is derived from an EMBL/GenBank/DDBJ whole genome shotgun (WGS) entry which is preliminary data.</text>
</comment>
<dbReference type="OrthoDB" id="1343140at2"/>
<name>A0A4R5CYB9_9FLAO</name>
<evidence type="ECO:0000256" key="1">
    <source>
        <dbReference type="SAM" id="Phobius"/>
    </source>
</evidence>
<protein>
    <recommendedName>
        <fullName evidence="4">DUF4760 domain-containing protein</fullName>
    </recommendedName>
</protein>
<keyword evidence="3" id="KW-1185">Reference proteome</keyword>
<sequence>MCTTECVKYSQTVLNFIIPIFCGAIGWIANVIWEKSKYKREQKTYYWKEKINAGKKATEFYLEYINLLNLIRLQFKLYKDNVIEGDNLLINIQQENVEFCSQKLKHFPHYEYHHINLFYELIEDNNFKIVSDNSEILQKINKINQSKNIRDNEINELFGKMEDNYEKLHSNVLLNLKKIQKDLENEVK</sequence>
<keyword evidence="1" id="KW-0472">Membrane</keyword>
<evidence type="ECO:0008006" key="4">
    <source>
        <dbReference type="Google" id="ProtNLM"/>
    </source>
</evidence>
<dbReference type="RefSeq" id="WP_132065767.1">
    <property type="nucleotide sequence ID" value="NZ_SMFN01000007.1"/>
</dbReference>
<evidence type="ECO:0000313" key="2">
    <source>
        <dbReference type="EMBL" id="TDE04817.1"/>
    </source>
</evidence>
<keyword evidence="1" id="KW-0812">Transmembrane</keyword>
<gene>
    <name evidence="2" type="ORF">E0F91_07950</name>
</gene>
<dbReference type="EMBL" id="SMFN01000007">
    <property type="protein sequence ID" value="TDE04817.1"/>
    <property type="molecule type" value="Genomic_DNA"/>
</dbReference>
<organism evidence="2 3">
    <name type="scientific">Flavobacterium sandaracinum</name>
    <dbReference type="NCBI Taxonomy" id="2541733"/>
    <lineage>
        <taxon>Bacteria</taxon>
        <taxon>Pseudomonadati</taxon>
        <taxon>Bacteroidota</taxon>
        <taxon>Flavobacteriia</taxon>
        <taxon>Flavobacteriales</taxon>
        <taxon>Flavobacteriaceae</taxon>
        <taxon>Flavobacterium</taxon>
    </lineage>
</organism>
<accession>A0A4R5CYB9</accession>
<feature type="transmembrane region" description="Helical" evidence="1">
    <location>
        <begin position="12"/>
        <end position="33"/>
    </location>
</feature>
<evidence type="ECO:0000313" key="3">
    <source>
        <dbReference type="Proteomes" id="UP000294644"/>
    </source>
</evidence>
<proteinExistence type="predicted"/>